<dbReference type="PIRSF" id="PIRSF004505">
    <property type="entry name" value="MT_bac"/>
    <property type="match status" value="1"/>
</dbReference>
<dbReference type="RefSeq" id="WP_407346553.1">
    <property type="nucleotide sequence ID" value="NZ_CP136864.1"/>
</dbReference>
<keyword evidence="2 5" id="KW-0808">Transferase</keyword>
<comment type="function">
    <text evidence="5">Specifically methylates the pseudouridine at position 1915 (m3Psi1915) in 23S rRNA.</text>
</comment>
<evidence type="ECO:0000256" key="5">
    <source>
        <dbReference type="HAMAP-Rule" id="MF_00658"/>
    </source>
</evidence>
<dbReference type="EC" id="2.1.1.177" evidence="5"/>
<comment type="subcellular location">
    <subcellularLocation>
        <location evidence="5">Cytoplasm</location>
    </subcellularLocation>
</comment>
<name>A0ABZ0HXL8_9GAMM</name>
<keyword evidence="7" id="KW-1185">Reference proteome</keyword>
<keyword evidence="3 5" id="KW-0949">S-adenosyl-L-methionine</keyword>
<dbReference type="NCBIfam" id="TIGR00246">
    <property type="entry name" value="tRNA_RlmH_YbeA"/>
    <property type="match status" value="1"/>
</dbReference>
<evidence type="ECO:0000256" key="4">
    <source>
        <dbReference type="ARBA" id="ARBA00038303"/>
    </source>
</evidence>
<evidence type="ECO:0000256" key="2">
    <source>
        <dbReference type="ARBA" id="ARBA00022679"/>
    </source>
</evidence>
<keyword evidence="5" id="KW-0963">Cytoplasm</keyword>
<evidence type="ECO:0000256" key="3">
    <source>
        <dbReference type="ARBA" id="ARBA00022691"/>
    </source>
</evidence>
<dbReference type="CDD" id="cd18081">
    <property type="entry name" value="RlmH-like"/>
    <property type="match status" value="1"/>
</dbReference>
<dbReference type="SUPFAM" id="SSF75217">
    <property type="entry name" value="alpha/beta knot"/>
    <property type="match status" value="1"/>
</dbReference>
<keyword evidence="1 5" id="KW-0489">Methyltransferase</keyword>
<evidence type="ECO:0000313" key="7">
    <source>
        <dbReference type="Proteomes" id="UP001626537"/>
    </source>
</evidence>
<dbReference type="PANTHER" id="PTHR33603:SF1">
    <property type="entry name" value="RIBOSOMAL RNA LARGE SUBUNIT METHYLTRANSFERASE H"/>
    <property type="match status" value="1"/>
</dbReference>
<gene>
    <name evidence="5 6" type="primary">rlmH</name>
    <name evidence="6" type="ORF">R0135_09325</name>
</gene>
<protein>
    <recommendedName>
        <fullName evidence="5">Ribosomal RNA large subunit methyltransferase H</fullName>
        <ecNumber evidence="5">2.1.1.177</ecNumber>
    </recommendedName>
    <alternativeName>
        <fullName evidence="5">23S rRNA (pseudouridine1915-N3)-methyltransferase</fullName>
    </alternativeName>
    <alternativeName>
        <fullName evidence="5">23S rRNA m3Psi1915 methyltransferase</fullName>
    </alternativeName>
    <alternativeName>
        <fullName evidence="5">rRNA (pseudouridine-N3-)-methyltransferase RlmH</fullName>
    </alternativeName>
</protein>
<dbReference type="Proteomes" id="UP001626537">
    <property type="component" value="Chromosome"/>
</dbReference>
<organism evidence="6 7">
    <name type="scientific">Congregibacter variabilis</name>
    <dbReference type="NCBI Taxonomy" id="3081200"/>
    <lineage>
        <taxon>Bacteria</taxon>
        <taxon>Pseudomonadati</taxon>
        <taxon>Pseudomonadota</taxon>
        <taxon>Gammaproteobacteria</taxon>
        <taxon>Cellvibrionales</taxon>
        <taxon>Halieaceae</taxon>
        <taxon>Congregibacter</taxon>
    </lineage>
</organism>
<dbReference type="EMBL" id="CP136864">
    <property type="protein sequence ID" value="WOJ91987.1"/>
    <property type="molecule type" value="Genomic_DNA"/>
</dbReference>
<feature type="binding site" evidence="5">
    <location>
        <position position="93"/>
    </location>
    <ligand>
        <name>S-adenosyl-L-methionine</name>
        <dbReference type="ChEBI" id="CHEBI:59789"/>
    </ligand>
</feature>
<feature type="binding site" evidence="5">
    <location>
        <begin position="112"/>
        <end position="117"/>
    </location>
    <ligand>
        <name>S-adenosyl-L-methionine</name>
        <dbReference type="ChEBI" id="CHEBI:59789"/>
    </ligand>
</feature>
<reference evidence="6 7" key="1">
    <citation type="submission" date="2023-10" db="EMBL/GenBank/DDBJ databases">
        <title>Two novel species belonging to the OM43/NOR5 clade.</title>
        <authorList>
            <person name="Park M."/>
        </authorList>
    </citation>
    <scope>NUCLEOTIDE SEQUENCE [LARGE SCALE GENOMIC DNA]</scope>
    <source>
        <strain evidence="6 7">IMCC43200</strain>
    </source>
</reference>
<feature type="binding site" evidence="5">
    <location>
        <position position="62"/>
    </location>
    <ligand>
        <name>S-adenosyl-L-methionine</name>
        <dbReference type="ChEBI" id="CHEBI:59789"/>
    </ligand>
</feature>
<dbReference type="InterPro" id="IPR003742">
    <property type="entry name" value="RlmH-like"/>
</dbReference>
<comment type="subunit">
    <text evidence="5">Homodimer.</text>
</comment>
<dbReference type="NCBIfam" id="NF000986">
    <property type="entry name" value="PRK00103.1-4"/>
    <property type="match status" value="1"/>
</dbReference>
<comment type="similarity">
    <text evidence="4 5">Belongs to the RNA methyltransferase RlmH family.</text>
</comment>
<evidence type="ECO:0000313" key="6">
    <source>
        <dbReference type="EMBL" id="WOJ91987.1"/>
    </source>
</evidence>
<dbReference type="Gene3D" id="3.40.1280.10">
    <property type="match status" value="1"/>
</dbReference>
<dbReference type="InterPro" id="IPR029028">
    <property type="entry name" value="Alpha/beta_knot_MTases"/>
</dbReference>
<keyword evidence="5" id="KW-0698">rRNA processing</keyword>
<dbReference type="InterPro" id="IPR029026">
    <property type="entry name" value="tRNA_m1G_MTases_N"/>
</dbReference>
<evidence type="ECO:0000256" key="1">
    <source>
        <dbReference type="ARBA" id="ARBA00022603"/>
    </source>
</evidence>
<sequence length="145" mass="16264">MPRWVDTAAGEYAKRLPRELKLQWRDVPLAARSANSNAQQLREREAESLLKGVSPNDHCVALDGRGKPWTTEELAAQLESWMMQGQDLSLFIGGPDGLSEDCLAAAKQRWSLGPLTLPHPLVRVILAEQLYRAWTITIGHPYHRA</sequence>
<accession>A0ABZ0HXL8</accession>
<comment type="catalytic activity">
    <reaction evidence="5">
        <text>pseudouridine(1915) in 23S rRNA + S-adenosyl-L-methionine = N(3)-methylpseudouridine(1915) in 23S rRNA + S-adenosyl-L-homocysteine + H(+)</text>
        <dbReference type="Rhea" id="RHEA:42752"/>
        <dbReference type="Rhea" id="RHEA-COMP:10221"/>
        <dbReference type="Rhea" id="RHEA-COMP:10222"/>
        <dbReference type="ChEBI" id="CHEBI:15378"/>
        <dbReference type="ChEBI" id="CHEBI:57856"/>
        <dbReference type="ChEBI" id="CHEBI:59789"/>
        <dbReference type="ChEBI" id="CHEBI:65314"/>
        <dbReference type="ChEBI" id="CHEBI:74486"/>
        <dbReference type="EC" id="2.1.1.177"/>
    </reaction>
</comment>
<proteinExistence type="inferred from homology"/>
<dbReference type="HAMAP" id="MF_00658">
    <property type="entry name" value="23SrRNA_methyltr_H"/>
    <property type="match status" value="1"/>
</dbReference>
<dbReference type="Pfam" id="PF02590">
    <property type="entry name" value="SPOUT_MTase"/>
    <property type="match status" value="1"/>
</dbReference>
<dbReference type="PANTHER" id="PTHR33603">
    <property type="entry name" value="METHYLTRANSFERASE"/>
    <property type="match status" value="1"/>
</dbReference>